<dbReference type="Pfam" id="PF02811">
    <property type="entry name" value="PHP"/>
    <property type="match status" value="1"/>
</dbReference>
<evidence type="ECO:0000313" key="3">
    <source>
        <dbReference type="Proteomes" id="UP000030624"/>
    </source>
</evidence>
<dbReference type="PANTHER" id="PTHR36928">
    <property type="entry name" value="PHOSPHATASE YCDX-RELATED"/>
    <property type="match status" value="1"/>
</dbReference>
<proteinExistence type="predicted"/>
<dbReference type="Proteomes" id="UP000030624">
    <property type="component" value="Chromosome"/>
</dbReference>
<dbReference type="GeneID" id="24797543"/>
<dbReference type="SUPFAM" id="SSF89550">
    <property type="entry name" value="PHP domain-like"/>
    <property type="match status" value="1"/>
</dbReference>
<dbReference type="Gene3D" id="3.20.20.140">
    <property type="entry name" value="Metal-dependent hydrolases"/>
    <property type="match status" value="1"/>
</dbReference>
<name>A0A0A7GD49_GEOAI</name>
<dbReference type="EMBL" id="CP009552">
    <property type="protein sequence ID" value="AIY90000.1"/>
    <property type="molecule type" value="Genomic_DNA"/>
</dbReference>
<sequence length="217" mass="24740">MDLHIHSIYSDGTAGIDEIARKAKERNLKIIAIVDHSVEHPKGLNERKARKRKVEIEQAESKYGIRILDGIECGILEDGKIILPKHDFELVIASIHTILPQKEMYRRLKRAVEEHDFHILGHLHSSIFSLDGRVEEYDLEILDLLEETGKALELNSHHSAPPEETLKLCLGRNITYSFGSDAHTVSRVGDINRAKRMAKIFLKNGRFILDEMHNIDG</sequence>
<dbReference type="GO" id="GO:0005829">
    <property type="term" value="C:cytosol"/>
    <property type="evidence" value="ECO:0007669"/>
    <property type="project" value="TreeGrafter"/>
</dbReference>
<dbReference type="GO" id="GO:0008270">
    <property type="term" value="F:zinc ion binding"/>
    <property type="evidence" value="ECO:0007669"/>
    <property type="project" value="TreeGrafter"/>
</dbReference>
<organism evidence="2 3">
    <name type="scientific">Geoglobus acetivorans</name>
    <dbReference type="NCBI Taxonomy" id="565033"/>
    <lineage>
        <taxon>Archaea</taxon>
        <taxon>Methanobacteriati</taxon>
        <taxon>Methanobacteriota</taxon>
        <taxon>Archaeoglobi</taxon>
        <taxon>Archaeoglobales</taxon>
        <taxon>Archaeoglobaceae</taxon>
        <taxon>Geoglobus</taxon>
    </lineage>
</organism>
<feature type="domain" description="Polymerase/histidinol phosphatase N-terminal" evidence="1">
    <location>
        <begin position="1"/>
        <end position="77"/>
    </location>
</feature>
<dbReference type="eggNOG" id="arCOG00304">
    <property type="taxonomic scope" value="Archaea"/>
</dbReference>
<dbReference type="InterPro" id="IPR050243">
    <property type="entry name" value="PHP_phosphatase"/>
</dbReference>
<gene>
    <name evidence="2" type="ORF">GACE_0953</name>
</gene>
<accession>A0A0A7GD49</accession>
<protein>
    <submittedName>
        <fullName evidence="2">Histidinol phosphatase</fullName>
    </submittedName>
</protein>
<dbReference type="InterPro" id="IPR016195">
    <property type="entry name" value="Pol/histidinol_Pase-like"/>
</dbReference>
<dbReference type="KEGG" id="gac:GACE_0953"/>
<dbReference type="GO" id="GO:0042578">
    <property type="term" value="F:phosphoric ester hydrolase activity"/>
    <property type="evidence" value="ECO:0007669"/>
    <property type="project" value="TreeGrafter"/>
</dbReference>
<evidence type="ECO:0000313" key="2">
    <source>
        <dbReference type="EMBL" id="AIY90000.1"/>
    </source>
</evidence>
<dbReference type="InterPro" id="IPR004013">
    <property type="entry name" value="PHP_dom"/>
</dbReference>
<dbReference type="AlphaFoldDB" id="A0A0A7GD49"/>
<dbReference type="InterPro" id="IPR003141">
    <property type="entry name" value="Pol/His_phosphatase_N"/>
</dbReference>
<dbReference type="HOGENOM" id="CLU_061999_1_0_2"/>
<dbReference type="RefSeq" id="WP_048091592.1">
    <property type="nucleotide sequence ID" value="NZ_CP009552.1"/>
</dbReference>
<dbReference type="PANTHER" id="PTHR36928:SF1">
    <property type="entry name" value="PHOSPHATASE YCDX-RELATED"/>
    <property type="match status" value="1"/>
</dbReference>
<reference evidence="2 3" key="1">
    <citation type="journal article" date="2015" name="Appl. Environ. Microbiol.">
        <title>The Geoglobus acetivorans genome: Fe(III) reduction, acetate utilization, autotrophic growth, and degradation of aromatic compounds in a hyperthermophilic archaeon.</title>
        <authorList>
            <person name="Mardanov A.V."/>
            <person name="Slododkina G.B."/>
            <person name="Slobodkin A.I."/>
            <person name="Beletsky A.V."/>
            <person name="Gavrilov S.N."/>
            <person name="Kublanov I.V."/>
            <person name="Bonch-Osmolovskaya E.A."/>
            <person name="Skryabin K.G."/>
            <person name="Ravin N.V."/>
        </authorList>
    </citation>
    <scope>NUCLEOTIDE SEQUENCE [LARGE SCALE GENOMIC DNA]</scope>
    <source>
        <strain evidence="2 3">SBH6</strain>
    </source>
</reference>
<evidence type="ECO:0000259" key="1">
    <source>
        <dbReference type="SMART" id="SM00481"/>
    </source>
</evidence>
<dbReference type="STRING" id="565033.GACE_0953"/>
<dbReference type="SMART" id="SM00481">
    <property type="entry name" value="POLIIIAc"/>
    <property type="match status" value="1"/>
</dbReference>